<keyword evidence="3" id="KW-1185">Reference proteome</keyword>
<protein>
    <submittedName>
        <fullName evidence="2">Uncharacterized protein</fullName>
    </submittedName>
</protein>
<proteinExistence type="predicted"/>
<evidence type="ECO:0000313" key="3">
    <source>
        <dbReference type="Proteomes" id="UP000053676"/>
    </source>
</evidence>
<dbReference type="OrthoDB" id="5875235at2759"/>
<dbReference type="KEGG" id="nai:NECAME_11736"/>
<accession>W2T472</accession>
<keyword evidence="1" id="KW-1133">Transmembrane helix</keyword>
<sequence>MGKLIGLGDKIYIVCILLLVVIVMTGSLTLIFIVRVTLLARKMFKSREIACRYQLTADNLRTVDEVIDQFKVITVNGKMCKQHKLKQLLLFQTLVGK</sequence>
<evidence type="ECO:0000313" key="2">
    <source>
        <dbReference type="EMBL" id="ETN76354.1"/>
    </source>
</evidence>
<evidence type="ECO:0000256" key="1">
    <source>
        <dbReference type="SAM" id="Phobius"/>
    </source>
</evidence>
<name>W2T472_NECAM</name>
<reference evidence="3" key="1">
    <citation type="journal article" date="2014" name="Nat. Genet.">
        <title>Genome of the human hookworm Necator americanus.</title>
        <authorList>
            <person name="Tang Y.T."/>
            <person name="Gao X."/>
            <person name="Rosa B.A."/>
            <person name="Abubucker S."/>
            <person name="Hallsworth-Pepin K."/>
            <person name="Martin J."/>
            <person name="Tyagi R."/>
            <person name="Heizer E."/>
            <person name="Zhang X."/>
            <person name="Bhonagiri-Palsikar V."/>
            <person name="Minx P."/>
            <person name="Warren W.C."/>
            <person name="Wang Q."/>
            <person name="Zhan B."/>
            <person name="Hotez P.J."/>
            <person name="Sternberg P.W."/>
            <person name="Dougall A."/>
            <person name="Gaze S.T."/>
            <person name="Mulvenna J."/>
            <person name="Sotillo J."/>
            <person name="Ranganathan S."/>
            <person name="Rabelo E.M."/>
            <person name="Wilson R.K."/>
            <person name="Felgner P.L."/>
            <person name="Bethony J."/>
            <person name="Hawdon J.M."/>
            <person name="Gasser R.B."/>
            <person name="Loukas A."/>
            <person name="Mitreva M."/>
        </authorList>
    </citation>
    <scope>NUCLEOTIDE SEQUENCE [LARGE SCALE GENOMIC DNA]</scope>
</reference>
<keyword evidence="1" id="KW-0472">Membrane</keyword>
<dbReference type="EMBL" id="KI660233">
    <property type="protein sequence ID" value="ETN76354.1"/>
    <property type="molecule type" value="Genomic_DNA"/>
</dbReference>
<dbReference type="Proteomes" id="UP000053676">
    <property type="component" value="Unassembled WGS sequence"/>
</dbReference>
<dbReference type="AlphaFoldDB" id="W2T472"/>
<keyword evidence="1" id="KW-0812">Transmembrane</keyword>
<gene>
    <name evidence="2" type="ORF">NECAME_11736</name>
</gene>
<feature type="transmembrane region" description="Helical" evidence="1">
    <location>
        <begin position="12"/>
        <end position="38"/>
    </location>
</feature>
<organism evidence="2 3">
    <name type="scientific">Necator americanus</name>
    <name type="common">Human hookworm</name>
    <dbReference type="NCBI Taxonomy" id="51031"/>
    <lineage>
        <taxon>Eukaryota</taxon>
        <taxon>Metazoa</taxon>
        <taxon>Ecdysozoa</taxon>
        <taxon>Nematoda</taxon>
        <taxon>Chromadorea</taxon>
        <taxon>Rhabditida</taxon>
        <taxon>Rhabditina</taxon>
        <taxon>Rhabditomorpha</taxon>
        <taxon>Strongyloidea</taxon>
        <taxon>Ancylostomatidae</taxon>
        <taxon>Bunostominae</taxon>
        <taxon>Necator</taxon>
    </lineage>
</organism>